<evidence type="ECO:0000259" key="3">
    <source>
        <dbReference type="PROSITE" id="PS50075"/>
    </source>
</evidence>
<dbReference type="Proteomes" id="UP000741013">
    <property type="component" value="Unassembled WGS sequence"/>
</dbReference>
<evidence type="ECO:0000313" key="5">
    <source>
        <dbReference type="Proteomes" id="UP000741013"/>
    </source>
</evidence>
<sequence>MSEQTATTPAELRAFVVDHVARTTGVPAADVDAAQPIAALGVDSVHAIDLVVACERFLGRPVPDDLLWRALSIDAMVEQLTAGPRG</sequence>
<feature type="domain" description="Carrier" evidence="3">
    <location>
        <begin position="10"/>
        <end position="84"/>
    </location>
</feature>
<dbReference type="PROSITE" id="PS50075">
    <property type="entry name" value="CARRIER"/>
    <property type="match status" value="1"/>
</dbReference>
<name>A0ABS4PYG4_9PSEU</name>
<dbReference type="SUPFAM" id="SSF47336">
    <property type="entry name" value="ACP-like"/>
    <property type="match status" value="1"/>
</dbReference>
<comment type="caution">
    <text evidence="4">The sequence shown here is derived from an EMBL/GenBank/DDBJ whole genome shotgun (WGS) entry which is preliminary data.</text>
</comment>
<proteinExistence type="predicted"/>
<gene>
    <name evidence="4" type="ORF">JOM49_005122</name>
</gene>
<accession>A0ABS4PYG4</accession>
<dbReference type="InterPro" id="IPR009081">
    <property type="entry name" value="PP-bd_ACP"/>
</dbReference>
<keyword evidence="1" id="KW-0596">Phosphopantetheine</keyword>
<evidence type="ECO:0000313" key="4">
    <source>
        <dbReference type="EMBL" id="MBP2183596.1"/>
    </source>
</evidence>
<dbReference type="Pfam" id="PF00550">
    <property type="entry name" value="PP-binding"/>
    <property type="match status" value="1"/>
</dbReference>
<keyword evidence="5" id="KW-1185">Reference proteome</keyword>
<dbReference type="Gene3D" id="1.10.1200.10">
    <property type="entry name" value="ACP-like"/>
    <property type="match status" value="1"/>
</dbReference>
<dbReference type="SMART" id="SM00823">
    <property type="entry name" value="PKS_PP"/>
    <property type="match status" value="1"/>
</dbReference>
<evidence type="ECO:0000256" key="2">
    <source>
        <dbReference type="ARBA" id="ARBA00022553"/>
    </source>
</evidence>
<organism evidence="4 5">
    <name type="scientific">Amycolatopsis magusensis</name>
    <dbReference type="NCBI Taxonomy" id="882444"/>
    <lineage>
        <taxon>Bacteria</taxon>
        <taxon>Bacillati</taxon>
        <taxon>Actinomycetota</taxon>
        <taxon>Actinomycetes</taxon>
        <taxon>Pseudonocardiales</taxon>
        <taxon>Pseudonocardiaceae</taxon>
        <taxon>Amycolatopsis</taxon>
    </lineage>
</organism>
<reference evidence="4 5" key="1">
    <citation type="submission" date="2021-03" db="EMBL/GenBank/DDBJ databases">
        <title>Sequencing the genomes of 1000 actinobacteria strains.</title>
        <authorList>
            <person name="Klenk H.-P."/>
        </authorList>
    </citation>
    <scope>NUCLEOTIDE SEQUENCE [LARGE SCALE GENOMIC DNA]</scope>
    <source>
        <strain evidence="4 5">DSM 45510</strain>
    </source>
</reference>
<evidence type="ECO:0000256" key="1">
    <source>
        <dbReference type="ARBA" id="ARBA00022450"/>
    </source>
</evidence>
<dbReference type="EMBL" id="JAGGMS010000001">
    <property type="protein sequence ID" value="MBP2183596.1"/>
    <property type="molecule type" value="Genomic_DNA"/>
</dbReference>
<dbReference type="RefSeq" id="WP_209666750.1">
    <property type="nucleotide sequence ID" value="NZ_JAGGMS010000001.1"/>
</dbReference>
<dbReference type="InterPro" id="IPR020806">
    <property type="entry name" value="PKS_PP-bd"/>
</dbReference>
<protein>
    <submittedName>
        <fullName evidence="4">Acyl carrier protein</fullName>
    </submittedName>
</protein>
<keyword evidence="2" id="KW-0597">Phosphoprotein</keyword>
<dbReference type="InterPro" id="IPR036736">
    <property type="entry name" value="ACP-like_sf"/>
</dbReference>